<evidence type="ECO:0000313" key="1">
    <source>
        <dbReference type="EMBL" id="KAJ8874157.1"/>
    </source>
</evidence>
<sequence length="720" mass="82910">MATGPSFLTYCRPAESGSPAGQRGAPVSRLALTSANYWGQGDFQHQIEFSRWTKENSRLRLNSAFYFEVNDKRIRVCKDYFKKMLHINKNSYRKEKKRREVSSQMITTITREVDEIIKDGIRRQTKSIQKVKSHYVRSKLSHHYIVGGRSIADLYRDYVHECKNSSDGHEHPFGNYVMYHIKFPQEFDIAFFYIEESPVRNIEKHIIEKDLSRIEKSKDKEQVNDKFIVMCYYTYRTCFLVQEAKCHFFIIICELTKYSTSCDVWHEGGGNRGSSETGSCVLKFIEEKTLSRENDIEIIYAVLKYPVKAVTHKFLIKRHSQNEEDNVNSMIEKQVKKSLKSGPMQHPSHGNPYKVNKLRHDFFHLKELSSKEGSNFKKNTGNKVVKMSDIKIIRVQKDDPFTLKYTISYQECHPFKKNTGNQVVKMSDIKIIRVQKDDPFTLKGEYACTRASGGVSPPPVARNSDYCRQSVPVRYVYTITSFDSDRFTTEVLGDGRTSNMTVLTVMTTNMVDGTDQHGRPVCDVYQWRTAPINMAVNRTCDVNQYGGRLLYPVRDVMPQSRHDPTTFIIVCIMPTRHIGRARATLQEKGTEKLMRCQQSDLCQKTGRRKEHKSVAGRVLTSLLHSQIRGKMPNSVTSPTRETLKHHSACVEPIKKTYSVFWTSEASLVQAASFPRQETYNTASPLLDIRRTRRSSVRFRTESVVGVHSVGCKIDSSGKLR</sequence>
<dbReference type="EMBL" id="JARBHB010000010">
    <property type="protein sequence ID" value="KAJ8874157.1"/>
    <property type="molecule type" value="Genomic_DNA"/>
</dbReference>
<name>A0ABQ9GQ30_9NEOP</name>
<gene>
    <name evidence="1" type="ORF">PR048_024999</name>
</gene>
<accession>A0ABQ9GQ30</accession>
<proteinExistence type="predicted"/>
<organism evidence="1 2">
    <name type="scientific">Dryococelus australis</name>
    <dbReference type="NCBI Taxonomy" id="614101"/>
    <lineage>
        <taxon>Eukaryota</taxon>
        <taxon>Metazoa</taxon>
        <taxon>Ecdysozoa</taxon>
        <taxon>Arthropoda</taxon>
        <taxon>Hexapoda</taxon>
        <taxon>Insecta</taxon>
        <taxon>Pterygota</taxon>
        <taxon>Neoptera</taxon>
        <taxon>Polyneoptera</taxon>
        <taxon>Phasmatodea</taxon>
        <taxon>Verophasmatodea</taxon>
        <taxon>Anareolatae</taxon>
        <taxon>Phasmatidae</taxon>
        <taxon>Eurycanthinae</taxon>
        <taxon>Dryococelus</taxon>
    </lineage>
</organism>
<keyword evidence="2" id="KW-1185">Reference proteome</keyword>
<evidence type="ECO:0000313" key="2">
    <source>
        <dbReference type="Proteomes" id="UP001159363"/>
    </source>
</evidence>
<reference evidence="1 2" key="1">
    <citation type="submission" date="2023-02" db="EMBL/GenBank/DDBJ databases">
        <title>LHISI_Scaffold_Assembly.</title>
        <authorList>
            <person name="Stuart O.P."/>
            <person name="Cleave R."/>
            <person name="Magrath M.J.L."/>
            <person name="Mikheyev A.S."/>
        </authorList>
    </citation>
    <scope>NUCLEOTIDE SEQUENCE [LARGE SCALE GENOMIC DNA]</scope>
    <source>
        <strain evidence="1">Daus_M_001</strain>
        <tissue evidence="1">Leg muscle</tissue>
    </source>
</reference>
<protein>
    <submittedName>
        <fullName evidence="1">Uncharacterized protein</fullName>
    </submittedName>
</protein>
<comment type="caution">
    <text evidence="1">The sequence shown here is derived from an EMBL/GenBank/DDBJ whole genome shotgun (WGS) entry which is preliminary data.</text>
</comment>
<dbReference type="Proteomes" id="UP001159363">
    <property type="component" value="Chromosome 9"/>
</dbReference>
<feature type="non-terminal residue" evidence="1">
    <location>
        <position position="720"/>
    </location>
</feature>